<feature type="transmembrane region" description="Helical" evidence="8">
    <location>
        <begin position="433"/>
        <end position="452"/>
    </location>
</feature>
<dbReference type="InterPro" id="IPR036259">
    <property type="entry name" value="MFS_trans_sf"/>
</dbReference>
<dbReference type="InterPro" id="IPR004638">
    <property type="entry name" value="EmrB-like"/>
</dbReference>
<gene>
    <name evidence="10" type="ORF">SGFS_066270</name>
</gene>
<reference evidence="10 11" key="2">
    <citation type="journal article" date="2023" name="ChemBioChem">
        <title>Acyltransferase Domain Exchange between Two Independent Type I Polyketide Synthases in the Same Producer Strain of Macrolide Antibiotics.</title>
        <authorList>
            <person name="Kudo F."/>
            <person name="Kishikawa K."/>
            <person name="Tsuboi K."/>
            <person name="Kido T."/>
            <person name="Usui T."/>
            <person name="Hashimoto J."/>
            <person name="Shin-Ya K."/>
            <person name="Miyanaga A."/>
            <person name="Eguchi T."/>
        </authorList>
    </citation>
    <scope>NUCLEOTIDE SEQUENCE [LARGE SCALE GENOMIC DNA]</scope>
    <source>
        <strain evidence="10 11">A-8890</strain>
    </source>
</reference>
<evidence type="ECO:0000256" key="7">
    <source>
        <dbReference type="ARBA" id="ARBA00023251"/>
    </source>
</evidence>
<evidence type="ECO:0000256" key="3">
    <source>
        <dbReference type="ARBA" id="ARBA00022475"/>
    </source>
</evidence>
<reference evidence="10 11" key="1">
    <citation type="journal article" date="2010" name="ChemBioChem">
        <title>Cloning and characterization of the biosynthetic gene cluster of 16-membered macrolide antibiotic FD-891: involvement of a dual functional cytochrome P450 monooxygenase catalyzing epoxidation and hydroxylation.</title>
        <authorList>
            <person name="Kudo F."/>
            <person name="Motegi A."/>
            <person name="Mizoue K."/>
            <person name="Eguchi T."/>
        </authorList>
    </citation>
    <scope>NUCLEOTIDE SEQUENCE [LARGE SCALE GENOMIC DNA]</scope>
    <source>
        <strain evidence="10 11">A-8890</strain>
    </source>
</reference>
<evidence type="ECO:0000256" key="8">
    <source>
        <dbReference type="SAM" id="Phobius"/>
    </source>
</evidence>
<keyword evidence="6 8" id="KW-0472">Membrane</keyword>
<evidence type="ECO:0000313" key="10">
    <source>
        <dbReference type="EMBL" id="BBC35333.1"/>
    </source>
</evidence>
<feature type="transmembrane region" description="Helical" evidence="8">
    <location>
        <begin position="201"/>
        <end position="221"/>
    </location>
</feature>
<feature type="transmembrane region" description="Helical" evidence="8">
    <location>
        <begin position="400"/>
        <end position="421"/>
    </location>
</feature>
<protein>
    <submittedName>
        <fullName evidence="10">Drug resistance MFS transporter, drug:H+ antiporter-2 (14 Spanner) (DHA2) family protein</fullName>
    </submittedName>
</protein>
<evidence type="ECO:0000256" key="2">
    <source>
        <dbReference type="ARBA" id="ARBA00022448"/>
    </source>
</evidence>
<name>A0ABM7FFK2_9ACTN</name>
<keyword evidence="5 8" id="KW-1133">Transmembrane helix</keyword>
<dbReference type="EMBL" id="AP018448">
    <property type="protein sequence ID" value="BBC35333.1"/>
    <property type="molecule type" value="Genomic_DNA"/>
</dbReference>
<keyword evidence="4 8" id="KW-0812">Transmembrane</keyword>
<feature type="transmembrane region" description="Helical" evidence="8">
    <location>
        <begin position="360"/>
        <end position="388"/>
    </location>
</feature>
<evidence type="ECO:0000256" key="4">
    <source>
        <dbReference type="ARBA" id="ARBA00022692"/>
    </source>
</evidence>
<dbReference type="PROSITE" id="PS50850">
    <property type="entry name" value="MFS"/>
    <property type="match status" value="1"/>
</dbReference>
<dbReference type="InterPro" id="IPR020846">
    <property type="entry name" value="MFS_dom"/>
</dbReference>
<dbReference type="NCBIfam" id="TIGR00711">
    <property type="entry name" value="efflux_EmrB"/>
    <property type="match status" value="1"/>
</dbReference>
<feature type="transmembrane region" description="Helical" evidence="8">
    <location>
        <begin position="297"/>
        <end position="316"/>
    </location>
</feature>
<feature type="transmembrane region" description="Helical" evidence="8">
    <location>
        <begin position="166"/>
        <end position="189"/>
    </location>
</feature>
<sequence length="492" mass="50284">MPDVRLASPQGRWILLTTVLGSSMALLDSTVVNVALPRMGQDLDADLAALQWTVNAYMLTLAGLILLGGALGDRFGRRKVFVIGVVWFAVASLLCGLAPNVGILIAARALQGVGGALLTPGSLALIQASFHPDDRARAVGLWSGFGGIGAAVGPFVGGYLVDGPGWRWVFLLNVPLALLCVPVATRHVPESGDGRAHQGRFDVLGAALGALSLALVTYALIEAREGSLPVIVTAGAGVAAGVAFVHVERRRPDPMMPPEIFASRQFTVVNLVTLCVYAAFGGFFFLIALQLQVVSGYSALAAGTALLPITVLMLLLSSRAGALGERIGPRIPLTVGPLLCAAGMLLALRVGPDASYVFDVLPALLVLGLGMVTLVAPLTATVLASVATEHAGLASGINNAAARAAGLIAVAALPLIAGMGPEAYRSAAQFDDAFGTAMVVCAATLVAGAALAHTTIRRPAPDCNHPECRTHGCVTAPPLEGEREGEGSGAGS</sequence>
<feature type="domain" description="Major facilitator superfamily (MFS) profile" evidence="9">
    <location>
        <begin position="14"/>
        <end position="460"/>
    </location>
</feature>
<organism evidence="10 11">
    <name type="scientific">Streptomyces graminofaciens</name>
    <dbReference type="NCBI Taxonomy" id="68212"/>
    <lineage>
        <taxon>Bacteria</taxon>
        <taxon>Bacillati</taxon>
        <taxon>Actinomycetota</taxon>
        <taxon>Actinomycetes</taxon>
        <taxon>Kitasatosporales</taxon>
        <taxon>Streptomycetaceae</taxon>
        <taxon>Streptomyces</taxon>
    </lineage>
</organism>
<evidence type="ECO:0000313" key="11">
    <source>
        <dbReference type="Proteomes" id="UP001321542"/>
    </source>
</evidence>
<keyword evidence="11" id="KW-1185">Reference proteome</keyword>
<dbReference type="Gene3D" id="1.20.1250.20">
    <property type="entry name" value="MFS general substrate transporter like domains"/>
    <property type="match status" value="1"/>
</dbReference>
<feature type="transmembrane region" description="Helical" evidence="8">
    <location>
        <begin position="138"/>
        <end position="160"/>
    </location>
</feature>
<dbReference type="CDD" id="cd17321">
    <property type="entry name" value="MFS_MMR_MDR_like"/>
    <property type="match status" value="1"/>
</dbReference>
<proteinExistence type="predicted"/>
<dbReference type="SUPFAM" id="SSF103473">
    <property type="entry name" value="MFS general substrate transporter"/>
    <property type="match status" value="1"/>
</dbReference>
<feature type="transmembrane region" description="Helical" evidence="8">
    <location>
        <begin position="48"/>
        <end position="68"/>
    </location>
</feature>
<dbReference type="Proteomes" id="UP001321542">
    <property type="component" value="Chromosome"/>
</dbReference>
<evidence type="ECO:0000259" key="9">
    <source>
        <dbReference type="PROSITE" id="PS50850"/>
    </source>
</evidence>
<evidence type="ECO:0000256" key="5">
    <source>
        <dbReference type="ARBA" id="ARBA00022989"/>
    </source>
</evidence>
<feature type="transmembrane region" description="Helical" evidence="8">
    <location>
        <begin position="12"/>
        <end position="36"/>
    </location>
</feature>
<keyword evidence="2" id="KW-0813">Transport</keyword>
<dbReference type="RefSeq" id="WP_286255564.1">
    <property type="nucleotide sequence ID" value="NZ_AP018448.1"/>
</dbReference>
<keyword evidence="3" id="KW-1003">Cell membrane</keyword>
<dbReference type="PANTHER" id="PTHR42718">
    <property type="entry name" value="MAJOR FACILITATOR SUPERFAMILY MULTIDRUG TRANSPORTER MFSC"/>
    <property type="match status" value="1"/>
</dbReference>
<feature type="transmembrane region" description="Helical" evidence="8">
    <location>
        <begin position="328"/>
        <end position="348"/>
    </location>
</feature>
<dbReference type="PANTHER" id="PTHR42718:SF42">
    <property type="entry name" value="EXPORT PROTEIN"/>
    <property type="match status" value="1"/>
</dbReference>
<feature type="transmembrane region" description="Helical" evidence="8">
    <location>
        <begin position="105"/>
        <end position="126"/>
    </location>
</feature>
<feature type="transmembrane region" description="Helical" evidence="8">
    <location>
        <begin position="268"/>
        <end position="291"/>
    </location>
</feature>
<feature type="transmembrane region" description="Helical" evidence="8">
    <location>
        <begin position="227"/>
        <end position="247"/>
    </location>
</feature>
<dbReference type="Pfam" id="PF07690">
    <property type="entry name" value="MFS_1"/>
    <property type="match status" value="1"/>
</dbReference>
<dbReference type="Gene3D" id="1.20.1720.10">
    <property type="entry name" value="Multidrug resistance protein D"/>
    <property type="match status" value="1"/>
</dbReference>
<evidence type="ECO:0000256" key="6">
    <source>
        <dbReference type="ARBA" id="ARBA00023136"/>
    </source>
</evidence>
<evidence type="ECO:0000256" key="1">
    <source>
        <dbReference type="ARBA" id="ARBA00004651"/>
    </source>
</evidence>
<accession>A0ABM7FFK2</accession>
<feature type="transmembrane region" description="Helical" evidence="8">
    <location>
        <begin position="80"/>
        <end position="99"/>
    </location>
</feature>
<keyword evidence="7" id="KW-0046">Antibiotic resistance</keyword>
<comment type="subcellular location">
    <subcellularLocation>
        <location evidence="1">Cell membrane</location>
        <topology evidence="1">Multi-pass membrane protein</topology>
    </subcellularLocation>
</comment>
<dbReference type="InterPro" id="IPR011701">
    <property type="entry name" value="MFS"/>
</dbReference>